<dbReference type="Proteomes" id="UP000235023">
    <property type="component" value="Unassembled WGS sequence"/>
</dbReference>
<dbReference type="Gene3D" id="3.40.50.300">
    <property type="entry name" value="P-loop containing nucleotide triphosphate hydrolases"/>
    <property type="match status" value="1"/>
</dbReference>
<reference evidence="5" key="1">
    <citation type="submission" date="2017-12" db="EMBL/GenBank/DDBJ databases">
        <authorList>
            <consortium name="DOE Joint Genome Institute"/>
            <person name="Mondo S.J."/>
            <person name="Kjaerbolling I."/>
            <person name="Vesth T.C."/>
            <person name="Frisvad J.C."/>
            <person name="Nybo J.L."/>
            <person name="Theobald S."/>
            <person name="Kuo A."/>
            <person name="Bowyer P."/>
            <person name="Matsuda Y."/>
            <person name="Lyhne E.K."/>
            <person name="Kogle M.E."/>
            <person name="Clum A."/>
            <person name="Lipzen A."/>
            <person name="Salamov A."/>
            <person name="Ngan C.Y."/>
            <person name="Daum C."/>
            <person name="Chiniquy J."/>
            <person name="Barry K."/>
            <person name="LaButti K."/>
            <person name="Haridas S."/>
            <person name="Simmons B.A."/>
            <person name="Magnuson J.K."/>
            <person name="Mortensen U.H."/>
            <person name="Larsen T.O."/>
            <person name="Grigoriev I.V."/>
            <person name="Baker S.E."/>
            <person name="Andersen M.R."/>
            <person name="Nordberg H.P."/>
            <person name="Cantor M.N."/>
            <person name="Hua S.X."/>
        </authorList>
    </citation>
    <scope>NUCLEOTIDE SEQUENCE [LARGE SCALE GENOMIC DNA]</scope>
    <source>
        <strain evidence="5">IBT 19404</strain>
    </source>
</reference>
<dbReference type="InterPro" id="IPR056884">
    <property type="entry name" value="NPHP3-like_N"/>
</dbReference>
<protein>
    <submittedName>
        <fullName evidence="4">Uncharacterized protein</fullName>
    </submittedName>
</protein>
<dbReference type="Pfam" id="PF17109">
    <property type="entry name" value="Goodbye"/>
    <property type="match status" value="1"/>
</dbReference>
<dbReference type="SUPFAM" id="SSF48452">
    <property type="entry name" value="TPR-like"/>
    <property type="match status" value="1"/>
</dbReference>
<dbReference type="OrthoDB" id="2913095at2759"/>
<sequence>MTVESKQESAPASVKDIWEKTIVRFQERTGQKLNGVSRGPADLRKLLDTHYASQADDKNVTKAKAVGFQMIHCIQLLGGIAAQGASMVFAPAGLCFNALSFLLDIPKKVHEFHGEIDAIFAEVGPALANFRIYERMEETSQIDEALRMSIYQVMTSFVNLCADCINIHHEGRWKGFKRSAKRILLDDGSVQGELTHFKKLTQNQLNLQATLTLEVAVETGQHVRLLKDITLDIHTDTNTIKSNVSGLLEAEHKRTLIENRQHILSIIKSQLGQRDDEITAVLEARDMMWKGAVKESGKWLNEIDAYKQWMDSSSGVSSLLVLTGEHGTGKSFLVSAIAQEIKATNMATRAERSLVGYYSFSMVEKRDKEGDRQRLEAVIKSICVQLAEQDLVYARRVSSVCSEPGKNEKYFKNASCMDLWNILSIGMPTKNTTHYILLDSVSTLSAEDRERLLQVIHQCNQNRSDRVRVLVSGEPGAFHGIQGLSSPTKTIKITDYNKLDIKAFIAEELKSTGIFQGADKDSQRRKKMVEERLFVRCNNTYSTIQQDLRQVEEVIASGGTEEELNRLLHESSTDPRVLVRSDIKALEATLKPREIEEINELLMWLVAGDESMSLEELAAALFLRFNTVPLQPLEDKITGKYSRIFTLTSGRRYLGLKEHVQDCVFAQRDRPRRSEDDPKITAKISITNGDLKSVQRFFWDLNQYSFLDGFRFHPASDQTTQAHIQVYKADAHLEIVKRAFNFFLQPAVDENARELGLYLMRSIPFHLGALSEVTGMDELLPADKQFIGSHVYQMFTDGDLIQRNWEFCEYTFWFQRNEYLEIFWRWLDDPVAIAGLGPRDKRWLEDLKEGGHHNSELLTPIMTMIAQKWLRKTECDAYEAYRWISGFLTLGAKAEQNDQADATDEAKELDEGVKRIIITDNDSKRERITKAEQWCKQALKVTEPDATWFIRLGDTYATLCNHADASEKYKKATTILQAQDSANKEQLRDVLKALAKWAADSESALQYLTEASKLDDDNVDILHAMLQQYVSSKKQDEARSIIQKFSTEKVAGTESTLLMGLLTTAVSKLDQGYLSSVFKTIFPLLSSHPELWTDFQHETEVAIETARTEGKNDVLATLLLLQGSAGYYLHRNSPGKLVNAACCLRECLDTIRVKNAADDQYRLEFIKQIATIRLSTCYLEIAIQARAEEQEENVEKLQQIHEDDPAAKVPKAALASLYTFMGQRDKARDIFRGEMVEAFNILVDDDIHNDSHGFTILRYLLSHVGDDENARRAVSLLPELQFDDTVLKELLAGESPYLQAASAELVQFYKRECPDESQHWGSLTKVWREAERLESEAEVGSEVAACYRTIITIFAKQEARVFWGVGCSNCVRRWDYYNGLHCCKYCEQDLCDACWEDLRSGELDEAFVCSTTHDWYYVPPLTNEQYLRAFKGQVLMKTDDGGEELVSTSKWLGTLCEDWGMSKTDWNFE</sequence>
<proteinExistence type="predicted"/>
<evidence type="ECO:0000256" key="1">
    <source>
        <dbReference type="ARBA" id="ARBA00022737"/>
    </source>
</evidence>
<dbReference type="InterPro" id="IPR027417">
    <property type="entry name" value="P-loop_NTPase"/>
</dbReference>
<dbReference type="InterPro" id="IPR011990">
    <property type="entry name" value="TPR-like_helical_dom_sf"/>
</dbReference>
<name>A0A2J5I5B0_9EURO</name>
<feature type="domain" description="Fungal STAND N-terminal Goodbye" evidence="2">
    <location>
        <begin position="18"/>
        <end position="133"/>
    </location>
</feature>
<evidence type="ECO:0000259" key="3">
    <source>
        <dbReference type="Pfam" id="PF24883"/>
    </source>
</evidence>
<dbReference type="SUPFAM" id="SSF52540">
    <property type="entry name" value="P-loop containing nucleoside triphosphate hydrolases"/>
    <property type="match status" value="1"/>
</dbReference>
<dbReference type="PANTHER" id="PTHR14485">
    <property type="entry name" value="TETRATRICOPEPTIDE REPEAT PROTEIN 23"/>
    <property type="match status" value="1"/>
</dbReference>
<keyword evidence="1" id="KW-0677">Repeat</keyword>
<evidence type="ECO:0000313" key="4">
    <source>
        <dbReference type="EMBL" id="PLN84984.1"/>
    </source>
</evidence>
<dbReference type="Gene3D" id="1.25.40.10">
    <property type="entry name" value="Tetratricopeptide repeat domain"/>
    <property type="match status" value="1"/>
</dbReference>
<dbReference type="PANTHER" id="PTHR14485:SF2">
    <property type="entry name" value="FUNGAL STAND N-TERMINAL GOODBYE DOMAIN-CONTAINING PROTEIN"/>
    <property type="match status" value="1"/>
</dbReference>
<evidence type="ECO:0000259" key="2">
    <source>
        <dbReference type="Pfam" id="PF17109"/>
    </source>
</evidence>
<gene>
    <name evidence="4" type="ORF">BDW42DRAFT_17606</name>
</gene>
<organism evidence="4 5">
    <name type="scientific">Aspergillus taichungensis</name>
    <dbReference type="NCBI Taxonomy" id="482145"/>
    <lineage>
        <taxon>Eukaryota</taxon>
        <taxon>Fungi</taxon>
        <taxon>Dikarya</taxon>
        <taxon>Ascomycota</taxon>
        <taxon>Pezizomycotina</taxon>
        <taxon>Eurotiomycetes</taxon>
        <taxon>Eurotiomycetidae</taxon>
        <taxon>Eurotiales</taxon>
        <taxon>Aspergillaceae</taxon>
        <taxon>Aspergillus</taxon>
        <taxon>Aspergillus subgen. Circumdati</taxon>
    </lineage>
</organism>
<dbReference type="InterPro" id="IPR042621">
    <property type="entry name" value="TTC23/TTC23L"/>
</dbReference>
<dbReference type="Pfam" id="PF24883">
    <property type="entry name" value="NPHP3_N"/>
    <property type="match status" value="1"/>
</dbReference>
<evidence type="ECO:0000313" key="5">
    <source>
        <dbReference type="Proteomes" id="UP000235023"/>
    </source>
</evidence>
<keyword evidence="5" id="KW-1185">Reference proteome</keyword>
<feature type="domain" description="Nephrocystin 3-like N-terminal" evidence="3">
    <location>
        <begin position="296"/>
        <end position="472"/>
    </location>
</feature>
<accession>A0A2J5I5B0</accession>
<dbReference type="InterPro" id="IPR031350">
    <property type="entry name" value="Goodbye_dom"/>
</dbReference>
<dbReference type="EMBL" id="KZ559507">
    <property type="protein sequence ID" value="PLN84984.1"/>
    <property type="molecule type" value="Genomic_DNA"/>
</dbReference>